<evidence type="ECO:0000256" key="6">
    <source>
        <dbReference type="ARBA" id="ARBA00022538"/>
    </source>
</evidence>
<accession>A0A831RPX1</accession>
<evidence type="ECO:0000256" key="3">
    <source>
        <dbReference type="ARBA" id="ARBA00022448"/>
    </source>
</evidence>
<feature type="binding site" evidence="13">
    <location>
        <position position="317"/>
    </location>
    <ligand>
        <name>K(+)</name>
        <dbReference type="ChEBI" id="CHEBI:29103"/>
    </ligand>
</feature>
<feature type="transmembrane region" description="Helical" evidence="14">
    <location>
        <begin position="12"/>
        <end position="31"/>
    </location>
</feature>
<evidence type="ECO:0000256" key="2">
    <source>
        <dbReference type="ARBA" id="ARBA00009137"/>
    </source>
</evidence>
<keyword evidence="4 12" id="KW-1003">Cell membrane</keyword>
<feature type="transmembrane region" description="Helical" evidence="14">
    <location>
        <begin position="395"/>
        <end position="416"/>
    </location>
</feature>
<evidence type="ECO:0000313" key="15">
    <source>
        <dbReference type="EMBL" id="HEB96519.1"/>
    </source>
</evidence>
<evidence type="ECO:0000256" key="14">
    <source>
        <dbReference type="SAM" id="Phobius"/>
    </source>
</evidence>
<proteinExistence type="inferred from homology"/>
<name>A0A831RPX1_9GAMM</name>
<evidence type="ECO:0000256" key="4">
    <source>
        <dbReference type="ARBA" id="ARBA00022475"/>
    </source>
</evidence>
<dbReference type="GO" id="GO:0005886">
    <property type="term" value="C:plasma membrane"/>
    <property type="evidence" value="ECO:0007669"/>
    <property type="project" value="UniProtKB-SubCell"/>
</dbReference>
<feature type="binding site" evidence="13">
    <location>
        <position position="109"/>
    </location>
    <ligand>
        <name>K(+)</name>
        <dbReference type="ChEBI" id="CHEBI:29103"/>
    </ligand>
</feature>
<dbReference type="EMBL" id="DRKP01000099">
    <property type="protein sequence ID" value="HEB96519.1"/>
    <property type="molecule type" value="Genomic_DNA"/>
</dbReference>
<keyword evidence="7 14" id="KW-0812">Transmembrane</keyword>
<feature type="transmembrane region" description="Helical" evidence="14">
    <location>
        <begin position="454"/>
        <end position="479"/>
    </location>
</feature>
<keyword evidence="3 12" id="KW-0813">Transport</keyword>
<dbReference type="PANTHER" id="PTHR32024">
    <property type="entry name" value="TRK SYSTEM POTASSIUM UPTAKE PROTEIN TRKG-RELATED"/>
    <property type="match status" value="1"/>
</dbReference>
<comment type="caution">
    <text evidence="15">The sequence shown here is derived from an EMBL/GenBank/DDBJ whole genome shotgun (WGS) entry which is preliminary data.</text>
</comment>
<feature type="transmembrane region" description="Helical" evidence="14">
    <location>
        <begin position="69"/>
        <end position="90"/>
    </location>
</feature>
<evidence type="ECO:0000256" key="8">
    <source>
        <dbReference type="ARBA" id="ARBA00022958"/>
    </source>
</evidence>
<evidence type="ECO:0000256" key="11">
    <source>
        <dbReference type="ARBA" id="ARBA00023136"/>
    </source>
</evidence>
<keyword evidence="11 12" id="KW-0472">Membrane</keyword>
<feature type="transmembrane region" description="Helical" evidence="14">
    <location>
        <begin position="330"/>
        <end position="355"/>
    </location>
</feature>
<feature type="transmembrane region" description="Helical" evidence="14">
    <location>
        <begin position="238"/>
        <end position="258"/>
    </location>
</feature>
<feature type="binding site" evidence="13">
    <location>
        <position position="110"/>
    </location>
    <ligand>
        <name>K(+)</name>
        <dbReference type="ChEBI" id="CHEBI:29103"/>
    </ligand>
</feature>
<feature type="binding site" evidence="13">
    <location>
        <position position="433"/>
    </location>
    <ligand>
        <name>K(+)</name>
        <dbReference type="ChEBI" id="CHEBI:29103"/>
    </ligand>
</feature>
<keyword evidence="9 14" id="KW-1133">Transmembrane helix</keyword>
<organism evidence="15">
    <name type="scientific">Sedimenticola thiotaurini</name>
    <dbReference type="NCBI Taxonomy" id="1543721"/>
    <lineage>
        <taxon>Bacteria</taxon>
        <taxon>Pseudomonadati</taxon>
        <taxon>Pseudomonadota</taxon>
        <taxon>Gammaproteobacteria</taxon>
        <taxon>Chromatiales</taxon>
        <taxon>Sedimenticolaceae</taxon>
        <taxon>Sedimenticola</taxon>
    </lineage>
</organism>
<feature type="transmembrane region" description="Helical" evidence="14">
    <location>
        <begin position="37"/>
        <end position="57"/>
    </location>
</feature>
<feature type="binding site" evidence="13">
    <location>
        <position position="434"/>
    </location>
    <ligand>
        <name>K(+)</name>
        <dbReference type="ChEBI" id="CHEBI:29103"/>
    </ligand>
</feature>
<evidence type="ECO:0000256" key="1">
    <source>
        <dbReference type="ARBA" id="ARBA00004429"/>
    </source>
</evidence>
<comment type="function">
    <text evidence="12">Low-affinity potassium transport system. Interacts with Trk system potassium uptake protein TrkA.</text>
</comment>
<dbReference type="GO" id="GO:0015379">
    <property type="term" value="F:potassium:chloride symporter activity"/>
    <property type="evidence" value="ECO:0007669"/>
    <property type="project" value="InterPro"/>
</dbReference>
<evidence type="ECO:0000256" key="9">
    <source>
        <dbReference type="ARBA" id="ARBA00022989"/>
    </source>
</evidence>
<protein>
    <recommendedName>
        <fullName evidence="12">Trk system potassium uptake protein</fullName>
    </recommendedName>
</protein>
<comment type="subcellular location">
    <subcellularLocation>
        <location evidence="1 12">Cell inner membrane</location>
        <topology evidence="1 12">Multi-pass membrane protein</topology>
    </subcellularLocation>
</comment>
<dbReference type="Proteomes" id="UP000886251">
    <property type="component" value="Unassembled WGS sequence"/>
</dbReference>
<feature type="transmembrane region" description="Helical" evidence="14">
    <location>
        <begin position="134"/>
        <end position="159"/>
    </location>
</feature>
<evidence type="ECO:0000256" key="12">
    <source>
        <dbReference type="PIRNR" id="PIRNR006247"/>
    </source>
</evidence>
<feature type="binding site" evidence="13">
    <location>
        <position position="219"/>
    </location>
    <ligand>
        <name>K(+)</name>
        <dbReference type="ChEBI" id="CHEBI:29103"/>
    </ligand>
</feature>
<evidence type="ECO:0000256" key="7">
    <source>
        <dbReference type="ARBA" id="ARBA00022692"/>
    </source>
</evidence>
<evidence type="ECO:0000256" key="5">
    <source>
        <dbReference type="ARBA" id="ARBA00022519"/>
    </source>
</evidence>
<dbReference type="InterPro" id="IPR003445">
    <property type="entry name" value="Cat_transpt"/>
</dbReference>
<keyword evidence="5 12" id="KW-0997">Cell inner membrane</keyword>
<keyword evidence="8 12" id="KW-0630">Potassium</keyword>
<evidence type="ECO:0000256" key="13">
    <source>
        <dbReference type="PIRSR" id="PIRSR006247-1"/>
    </source>
</evidence>
<evidence type="ECO:0000256" key="10">
    <source>
        <dbReference type="ARBA" id="ARBA00023065"/>
    </source>
</evidence>
<reference evidence="15" key="1">
    <citation type="journal article" date="2020" name="mSystems">
        <title>Genome- and Community-Level Interaction Insights into Carbon Utilization and Element Cycling Functions of Hydrothermarchaeota in Hydrothermal Sediment.</title>
        <authorList>
            <person name="Zhou Z."/>
            <person name="Liu Y."/>
            <person name="Xu W."/>
            <person name="Pan J."/>
            <person name="Luo Z.H."/>
            <person name="Li M."/>
        </authorList>
    </citation>
    <scope>NUCLEOTIDE SEQUENCE [LARGE SCALE GENOMIC DNA]</scope>
    <source>
        <strain evidence="15">HyVt-443</strain>
    </source>
</reference>
<dbReference type="Pfam" id="PF02386">
    <property type="entry name" value="TrkH"/>
    <property type="match status" value="1"/>
</dbReference>
<dbReference type="NCBIfam" id="TIGR00933">
    <property type="entry name" value="2a38"/>
    <property type="match status" value="1"/>
</dbReference>
<sequence>MRGATILRIVGFFFIGFSLTMLIPLAISLWYDDGEARHFLTSLVVILLPGLVFAWFGRGARHDLATRDGFLVVAIFWGGISTVASLPFILGAHLGFVDALFEAVSGFTTTGATVITGLEQLPKSVLFYRQQLQWFGGMGLIVLGVAVLPLVGIGGMQLYRAEAPGPMKEEKLTPRLAHTAQVLWVVYVGITVANAVAYWLAGMTPFDAVAHSLSTVSTGGFSTHDESLGWFRSPLIEAIATLFMLAGAINFSVHFLAWRRRSLRVYLQDVEVRTFLLFVAGIILLASLILRTSGEYHTLPPSLRNATFEVVSVVTSTGFGTVDFSRWPDFLPVLLIFISFVGGCGGSTAGGMKVIRVHVLAQMGLREVRRLIHPRALLPVRLGGRVLRERTLESVWGFFAAYVLSFVVLMLLMMHAGLDQVSAFSAIATSMNNLGPGLGEVATSFSGVSDAGKLIAAFAMLLGRLEIFTILVLLTPAFWRR</sequence>
<feature type="transmembrane region" description="Helical" evidence="14">
    <location>
        <begin position="180"/>
        <end position="201"/>
    </location>
</feature>
<keyword evidence="13" id="KW-0479">Metal-binding</keyword>
<dbReference type="AlphaFoldDB" id="A0A831RPX1"/>
<keyword evidence="10 12" id="KW-0406">Ion transport</keyword>
<comment type="similarity">
    <text evidence="2 12">Belongs to the TrkH potassium transport family.</text>
</comment>
<gene>
    <name evidence="15" type="ORF">ENI96_08830</name>
</gene>
<dbReference type="PIRSF" id="PIRSF006247">
    <property type="entry name" value="TrkH"/>
    <property type="match status" value="1"/>
</dbReference>
<dbReference type="PANTHER" id="PTHR32024:SF2">
    <property type="entry name" value="TRK SYSTEM POTASSIUM UPTAKE PROTEIN TRKG-RELATED"/>
    <property type="match status" value="1"/>
</dbReference>
<feature type="transmembrane region" description="Helical" evidence="14">
    <location>
        <begin position="270"/>
        <end position="290"/>
    </location>
</feature>
<dbReference type="InterPro" id="IPR004772">
    <property type="entry name" value="TrkH"/>
</dbReference>
<dbReference type="GO" id="GO:0046872">
    <property type="term" value="F:metal ion binding"/>
    <property type="evidence" value="ECO:0007669"/>
    <property type="project" value="UniProtKB-KW"/>
</dbReference>
<keyword evidence="6 12" id="KW-0633">Potassium transport</keyword>